<evidence type="ECO:0000256" key="6">
    <source>
        <dbReference type="RuleBase" id="RU000304"/>
    </source>
</evidence>
<evidence type="ECO:0000256" key="2">
    <source>
        <dbReference type="ARBA" id="ARBA00022741"/>
    </source>
</evidence>
<dbReference type="InterPro" id="IPR000719">
    <property type="entry name" value="Prot_kinase_dom"/>
</dbReference>
<comment type="similarity">
    <text evidence="6">Belongs to the protein kinase superfamily.</text>
</comment>
<dbReference type="Gramene" id="TraesCS2D03G1279000.1">
    <property type="protein sequence ID" value="TraesCS2D03G1279000.1.CDS"/>
    <property type="gene ID" value="TraesCS2D03G1279000"/>
</dbReference>
<keyword evidence="1" id="KW-0808">Transferase</keyword>
<evidence type="ECO:0000313" key="10">
    <source>
        <dbReference type="Proteomes" id="UP000019116"/>
    </source>
</evidence>
<dbReference type="OrthoDB" id="666115at2759"/>
<keyword evidence="2 5" id="KW-0547">Nucleotide-binding</keyword>
<feature type="compositionally biased region" description="Low complexity" evidence="7">
    <location>
        <begin position="145"/>
        <end position="162"/>
    </location>
</feature>
<dbReference type="PROSITE" id="PS50011">
    <property type="entry name" value="PROTEIN_KINASE_DOM"/>
    <property type="match status" value="1"/>
</dbReference>
<dbReference type="InterPro" id="IPR017441">
    <property type="entry name" value="Protein_kinase_ATP_BS"/>
</dbReference>
<keyword evidence="4 5" id="KW-0067">ATP-binding</keyword>
<evidence type="ECO:0000256" key="1">
    <source>
        <dbReference type="ARBA" id="ARBA00022679"/>
    </source>
</evidence>
<dbReference type="PaxDb" id="4565-Traes_2DL_77990F25A.1"/>
<feature type="domain" description="Protein kinase" evidence="8">
    <location>
        <begin position="204"/>
        <end position="498"/>
    </location>
</feature>
<feature type="compositionally biased region" description="Pro residues" evidence="7">
    <location>
        <begin position="163"/>
        <end position="173"/>
    </location>
</feature>
<dbReference type="GO" id="GO:0004674">
    <property type="term" value="F:protein serine/threonine kinase activity"/>
    <property type="evidence" value="ECO:0007669"/>
    <property type="project" value="UniProtKB-KW"/>
</dbReference>
<keyword evidence="6" id="KW-0723">Serine/threonine-protein kinase</keyword>
<protein>
    <recommendedName>
        <fullName evidence="8">Protein kinase domain-containing protein</fullName>
    </recommendedName>
</protein>
<dbReference type="Pfam" id="PF00069">
    <property type="entry name" value="Pkinase"/>
    <property type="match status" value="1"/>
</dbReference>
<evidence type="ECO:0000256" key="4">
    <source>
        <dbReference type="ARBA" id="ARBA00022840"/>
    </source>
</evidence>
<dbReference type="Gene3D" id="3.30.200.20">
    <property type="entry name" value="Phosphorylase Kinase, domain 1"/>
    <property type="match status" value="1"/>
</dbReference>
<dbReference type="FunFam" id="3.30.200.20:FF:000465">
    <property type="entry name" value="Cysteine-rich receptor-like protein kinase 6"/>
    <property type="match status" value="1"/>
</dbReference>
<feature type="region of interest" description="Disordered" evidence="7">
    <location>
        <begin position="126"/>
        <end position="187"/>
    </location>
</feature>
<reference evidence="9" key="2">
    <citation type="submission" date="2018-10" db="UniProtKB">
        <authorList>
            <consortium name="EnsemblPlants"/>
        </authorList>
    </citation>
    <scope>IDENTIFICATION</scope>
</reference>
<reference evidence="9" key="1">
    <citation type="submission" date="2018-08" db="EMBL/GenBank/DDBJ databases">
        <authorList>
            <person name="Rossello M."/>
        </authorList>
    </citation>
    <scope>NUCLEOTIDE SEQUENCE [LARGE SCALE GENOMIC DNA]</scope>
    <source>
        <strain evidence="9">cv. Chinese Spring</strain>
    </source>
</reference>
<feature type="binding site" evidence="5">
    <location>
        <position position="232"/>
    </location>
    <ligand>
        <name>ATP</name>
        <dbReference type="ChEBI" id="CHEBI:30616"/>
    </ligand>
</feature>
<keyword evidence="3" id="KW-0418">Kinase</keyword>
<evidence type="ECO:0000259" key="8">
    <source>
        <dbReference type="PROSITE" id="PS50011"/>
    </source>
</evidence>
<dbReference type="FunFam" id="1.10.510.10:FF:000870">
    <property type="entry name" value="OSJNBa0016N04.16-like protein"/>
    <property type="match status" value="1"/>
</dbReference>
<dbReference type="GO" id="GO:0005524">
    <property type="term" value="F:ATP binding"/>
    <property type="evidence" value="ECO:0007669"/>
    <property type="project" value="UniProtKB-UniRule"/>
</dbReference>
<name>A0A1D5UN01_WHEAT</name>
<dbReference type="InterPro" id="IPR011009">
    <property type="entry name" value="Kinase-like_dom_sf"/>
</dbReference>
<dbReference type="AlphaFoldDB" id="A0A1D5UN01"/>
<dbReference type="Proteomes" id="UP000019116">
    <property type="component" value="Chromosome 2D"/>
</dbReference>
<dbReference type="STRING" id="4565.A0A1D5UN01"/>
<dbReference type="SMR" id="A0A1D5UN01"/>
<keyword evidence="10" id="KW-1185">Reference proteome</keyword>
<dbReference type="InterPro" id="IPR008271">
    <property type="entry name" value="Ser/Thr_kinase_AS"/>
</dbReference>
<dbReference type="PANTHER" id="PTHR45707">
    <property type="entry name" value="C2 CALCIUM/LIPID-BINDING PLANT PHOSPHORIBOSYLTRANSFERASE FAMILY PROTEIN"/>
    <property type="match status" value="1"/>
</dbReference>
<dbReference type="EnsemblPlants" id="TraesCS2D02G598800.1">
    <property type="protein sequence ID" value="TraesCS2D02G598800.1"/>
    <property type="gene ID" value="TraesCS2D02G598800"/>
</dbReference>
<evidence type="ECO:0000256" key="3">
    <source>
        <dbReference type="ARBA" id="ARBA00022777"/>
    </source>
</evidence>
<dbReference type="PROSITE" id="PS00108">
    <property type="entry name" value="PROTEIN_KINASE_ST"/>
    <property type="match status" value="1"/>
</dbReference>
<dbReference type="PROSITE" id="PS00107">
    <property type="entry name" value="PROTEIN_KINASE_ATP"/>
    <property type="match status" value="1"/>
</dbReference>
<dbReference type="PANTHER" id="PTHR45707:SF72">
    <property type="entry name" value="PROTEIN KINASE DOMAIN-CONTAINING PROTEIN"/>
    <property type="match status" value="1"/>
</dbReference>
<dbReference type="SUPFAM" id="SSF56112">
    <property type="entry name" value="Protein kinase-like (PK-like)"/>
    <property type="match status" value="1"/>
</dbReference>
<dbReference type="Gene3D" id="1.10.510.10">
    <property type="entry name" value="Transferase(Phosphotransferase) domain 1"/>
    <property type="match status" value="1"/>
</dbReference>
<evidence type="ECO:0000256" key="7">
    <source>
        <dbReference type="SAM" id="MobiDB-lite"/>
    </source>
</evidence>
<dbReference type="Gramene" id="TraesCS2D02G598800.1">
    <property type="protein sequence ID" value="TraesCS2D02G598800.1"/>
    <property type="gene ID" value="TraesCS2D02G598800"/>
</dbReference>
<sequence length="499" mass="55239">MDRVTNFLGARRDTTTTTTTTSLSESCGSLYNFLLPRFWRPVSQPDDCDAAFTNATSERRLHCPERVLVVMCGDGDQLPRYLNAPYSISDANTASTPIDAGAAPAAALARSPDPLAPSTLLTLETLQGPPRHLDGDTYSISDDGSSPSTNTTSTPIDGGAAPAPGPARSPDPHAPSTLETMLHDESSRPHHIPLQELKETTDNFSIERILGQGGFSVVYKGVLPNGEMIAVKRIASSLIPGLQKQFEREVYHLMVLKHPNIVRCVGYCYETHNACLEYNGKYVFAETAKRLLCLEYMPKGSLNKYLSDESSGLDWSTRYNIIEGICYGLCHLHEQMDKPILHLDLKPANILLDDGMLPKITDFGLSRLLDQKQSICTSSRDGTFGYMAPEFLNGGKITPKSDIFSLGVIILEVVTGHRDYPDVTRTASDEFIELTIRKWRNVLQRTPGYWSLRIDCQQIKRCLQVGLICVNPERTKRPPVAKVISMLRGLECIDYSILE</sequence>
<evidence type="ECO:0000313" key="9">
    <source>
        <dbReference type="EnsemblPlants" id="TraesCS2D02G598800.1"/>
    </source>
</evidence>
<dbReference type="SMART" id="SM00220">
    <property type="entry name" value="S_TKc"/>
    <property type="match status" value="1"/>
</dbReference>
<accession>A0A1D5UN01</accession>
<dbReference type="OMA" id="YETHNAC"/>
<proteinExistence type="inferred from homology"/>
<organism evidence="9">
    <name type="scientific">Triticum aestivum</name>
    <name type="common">Wheat</name>
    <dbReference type="NCBI Taxonomy" id="4565"/>
    <lineage>
        <taxon>Eukaryota</taxon>
        <taxon>Viridiplantae</taxon>
        <taxon>Streptophyta</taxon>
        <taxon>Embryophyta</taxon>
        <taxon>Tracheophyta</taxon>
        <taxon>Spermatophyta</taxon>
        <taxon>Magnoliopsida</taxon>
        <taxon>Liliopsida</taxon>
        <taxon>Poales</taxon>
        <taxon>Poaceae</taxon>
        <taxon>BOP clade</taxon>
        <taxon>Pooideae</taxon>
        <taxon>Triticodae</taxon>
        <taxon>Triticeae</taxon>
        <taxon>Triticinae</taxon>
        <taxon>Triticum</taxon>
    </lineage>
</organism>
<evidence type="ECO:0000256" key="5">
    <source>
        <dbReference type="PROSITE-ProRule" id="PRU10141"/>
    </source>
</evidence>